<feature type="transmembrane region" description="Helical" evidence="1">
    <location>
        <begin position="12"/>
        <end position="33"/>
    </location>
</feature>
<dbReference type="KEGG" id="gms:SOIL9_12740"/>
<accession>A0A6P2DAA0</accession>
<organism evidence="2 3">
    <name type="scientific">Gemmata massiliana</name>
    <dbReference type="NCBI Taxonomy" id="1210884"/>
    <lineage>
        <taxon>Bacteria</taxon>
        <taxon>Pseudomonadati</taxon>
        <taxon>Planctomycetota</taxon>
        <taxon>Planctomycetia</taxon>
        <taxon>Gemmatales</taxon>
        <taxon>Gemmataceae</taxon>
        <taxon>Gemmata</taxon>
    </lineage>
</organism>
<evidence type="ECO:0000256" key="1">
    <source>
        <dbReference type="SAM" id="Phobius"/>
    </source>
</evidence>
<keyword evidence="3" id="KW-1185">Reference proteome</keyword>
<proteinExistence type="predicted"/>
<dbReference type="Proteomes" id="UP000464178">
    <property type="component" value="Chromosome"/>
</dbReference>
<name>A0A6P2DAA0_9BACT</name>
<keyword evidence="1" id="KW-0472">Membrane</keyword>
<sequence length="50" mass="5062">MFGVFGLGGPEILLLACCATVPAVAAGITFAVIRLSAPKAKRGANETDDQ</sequence>
<dbReference type="EMBL" id="LR593886">
    <property type="protein sequence ID" value="VTR96440.1"/>
    <property type="molecule type" value="Genomic_DNA"/>
</dbReference>
<gene>
    <name evidence="2" type="ORF">SOIL9_12740</name>
</gene>
<dbReference type="AlphaFoldDB" id="A0A6P2DAA0"/>
<keyword evidence="1" id="KW-0812">Transmembrane</keyword>
<reference evidence="2 3" key="1">
    <citation type="submission" date="2019-05" db="EMBL/GenBank/DDBJ databases">
        <authorList>
            <consortium name="Science for Life Laboratories"/>
        </authorList>
    </citation>
    <scope>NUCLEOTIDE SEQUENCE [LARGE SCALE GENOMIC DNA]</scope>
    <source>
        <strain evidence="2">Soil9</strain>
    </source>
</reference>
<protein>
    <submittedName>
        <fullName evidence="2">Uncharacterized protein</fullName>
    </submittedName>
</protein>
<evidence type="ECO:0000313" key="3">
    <source>
        <dbReference type="Proteomes" id="UP000464178"/>
    </source>
</evidence>
<keyword evidence="1" id="KW-1133">Transmembrane helix</keyword>
<evidence type="ECO:0000313" key="2">
    <source>
        <dbReference type="EMBL" id="VTR96440.1"/>
    </source>
</evidence>